<evidence type="ECO:0008006" key="7">
    <source>
        <dbReference type="Google" id="ProtNLM"/>
    </source>
</evidence>
<keyword evidence="1" id="KW-0328">Glycosyltransferase</keyword>
<evidence type="ECO:0000313" key="5">
    <source>
        <dbReference type="EMBL" id="OFW55689.1"/>
    </source>
</evidence>
<proteinExistence type="predicted"/>
<dbReference type="PANTHER" id="PTHR45947">
    <property type="entry name" value="SULFOQUINOVOSYL TRANSFERASE SQD2"/>
    <property type="match status" value="1"/>
</dbReference>
<evidence type="ECO:0000256" key="1">
    <source>
        <dbReference type="ARBA" id="ARBA00022676"/>
    </source>
</evidence>
<dbReference type="SUPFAM" id="SSF53756">
    <property type="entry name" value="UDP-Glycosyltransferase/glycogen phosphorylase"/>
    <property type="match status" value="1"/>
</dbReference>
<dbReference type="InterPro" id="IPR050194">
    <property type="entry name" value="Glycosyltransferase_grp1"/>
</dbReference>
<dbReference type="PANTHER" id="PTHR45947:SF3">
    <property type="entry name" value="SULFOQUINOVOSYL TRANSFERASE SQD2"/>
    <property type="match status" value="1"/>
</dbReference>
<comment type="caution">
    <text evidence="5">The sequence shown here is derived from an EMBL/GenBank/DDBJ whole genome shotgun (WGS) entry which is preliminary data.</text>
</comment>
<organism evidence="5 6">
    <name type="scientific">Candidatus Solincola sediminis</name>
    <dbReference type="NCBI Taxonomy" id="1797199"/>
    <lineage>
        <taxon>Bacteria</taxon>
        <taxon>Bacillati</taxon>
        <taxon>Actinomycetota</taxon>
        <taxon>Candidatus Geothermincolia</taxon>
        <taxon>Candidatus Geothermincolales</taxon>
        <taxon>Candidatus Geothermincolaceae</taxon>
        <taxon>Candidatus Solincola</taxon>
    </lineage>
</organism>
<protein>
    <recommendedName>
        <fullName evidence="7">Glycosyltransferase family 1 protein</fullName>
    </recommendedName>
</protein>
<feature type="domain" description="Glycosyltransferase subfamily 4-like N-terminal" evidence="4">
    <location>
        <begin position="14"/>
        <end position="171"/>
    </location>
</feature>
<accession>A0A1F2WFQ9</accession>
<name>A0A1F2WFQ9_9ACTN</name>
<dbReference type="Gene3D" id="3.40.50.2000">
    <property type="entry name" value="Glycogen Phosphorylase B"/>
    <property type="match status" value="2"/>
</dbReference>
<dbReference type="STRING" id="1797197.A2Y75_05770"/>
<dbReference type="Pfam" id="PF00534">
    <property type="entry name" value="Glycos_transf_1"/>
    <property type="match status" value="1"/>
</dbReference>
<dbReference type="InterPro" id="IPR028098">
    <property type="entry name" value="Glyco_trans_4-like_N"/>
</dbReference>
<dbReference type="CDD" id="cd03801">
    <property type="entry name" value="GT4_PimA-like"/>
    <property type="match status" value="1"/>
</dbReference>
<reference evidence="5 6" key="1">
    <citation type="journal article" date="2016" name="Nat. Commun.">
        <title>Thousands of microbial genomes shed light on interconnected biogeochemical processes in an aquifer system.</title>
        <authorList>
            <person name="Anantharaman K."/>
            <person name="Brown C.T."/>
            <person name="Hug L.A."/>
            <person name="Sharon I."/>
            <person name="Castelle C.J."/>
            <person name="Probst A.J."/>
            <person name="Thomas B.C."/>
            <person name="Singh A."/>
            <person name="Wilkins M.J."/>
            <person name="Karaoz U."/>
            <person name="Brodie E.L."/>
            <person name="Williams K.H."/>
            <person name="Hubbard S.S."/>
            <person name="Banfield J.F."/>
        </authorList>
    </citation>
    <scope>NUCLEOTIDE SEQUENCE [LARGE SCALE GENOMIC DNA]</scope>
</reference>
<sequence length="362" mass="39740">MNIGMVSPYSWDFPGGVNRHVEQLSEQLRRRGHKVTVIAPDGRESEDFHNAGKSISIRSNRSVANLSFGAASAARMKRFLSGKELDLLHLHEPLIPSTSMLALHYSNCANLATFHAAREGGSRAYSLARPLLRPLVRKIDVRVAVSESAKQLISGYFPGDYRIIPNGVDTSEYSPDGQALPGLDPGRFHLLFIGRPEPRKGLDVLLDAFPEIHKNHPEARLLIAGVENPIRKMEGVIWLGRLSDEQVPMAYRSARLLISPALGSESFGIILIEAMASGVPVVASSIPGYRAVVDDCVQGRLVQAGDSDDLAAAVIALIEHEDTLREMSEAALQKSREYSWQKLALLVEEAYREAIDLHGRTV</sequence>
<dbReference type="EMBL" id="MELK01000052">
    <property type="protein sequence ID" value="OFW55689.1"/>
    <property type="molecule type" value="Genomic_DNA"/>
</dbReference>
<evidence type="ECO:0000313" key="6">
    <source>
        <dbReference type="Proteomes" id="UP000177876"/>
    </source>
</evidence>
<dbReference type="AlphaFoldDB" id="A0A1F2WFQ9"/>
<feature type="domain" description="Glycosyl transferase family 1" evidence="3">
    <location>
        <begin position="184"/>
        <end position="332"/>
    </location>
</feature>
<gene>
    <name evidence="5" type="ORF">A2Y75_05770</name>
</gene>
<dbReference type="Pfam" id="PF13439">
    <property type="entry name" value="Glyco_transf_4"/>
    <property type="match status" value="1"/>
</dbReference>
<dbReference type="GO" id="GO:1901137">
    <property type="term" value="P:carbohydrate derivative biosynthetic process"/>
    <property type="evidence" value="ECO:0007669"/>
    <property type="project" value="UniProtKB-ARBA"/>
</dbReference>
<evidence type="ECO:0000256" key="2">
    <source>
        <dbReference type="ARBA" id="ARBA00022679"/>
    </source>
</evidence>
<dbReference type="Proteomes" id="UP000177876">
    <property type="component" value="Unassembled WGS sequence"/>
</dbReference>
<evidence type="ECO:0000259" key="3">
    <source>
        <dbReference type="Pfam" id="PF00534"/>
    </source>
</evidence>
<dbReference type="GO" id="GO:0016757">
    <property type="term" value="F:glycosyltransferase activity"/>
    <property type="evidence" value="ECO:0007669"/>
    <property type="project" value="UniProtKB-KW"/>
</dbReference>
<dbReference type="InterPro" id="IPR001296">
    <property type="entry name" value="Glyco_trans_1"/>
</dbReference>
<keyword evidence="2" id="KW-0808">Transferase</keyword>
<evidence type="ECO:0000259" key="4">
    <source>
        <dbReference type="Pfam" id="PF13439"/>
    </source>
</evidence>